<sequence>MNGYNITSFNSSFESQIYPYPLSLDEPLYKQFKPQPKDLIALPKAVVYLLMAGMVVVGVAYAIVGHLIKDLAIDIADCLLGPIGDEDNKDKDPKGMTSSYPPSGHPFAHNAFHVWDQDDVVIHFPAEEESPQLSPILLAAIPYMPSFFPHSQSPTGHGSMSFAASPGSAKDMNTPREI</sequence>
<keyword evidence="2" id="KW-1133">Transmembrane helix</keyword>
<feature type="transmembrane region" description="Helical" evidence="2">
    <location>
        <begin position="45"/>
        <end position="64"/>
    </location>
</feature>
<proteinExistence type="predicted"/>
<feature type="region of interest" description="Disordered" evidence="1">
    <location>
        <begin position="155"/>
        <end position="178"/>
    </location>
</feature>
<gene>
    <name evidence="3" type="ORF">XNOV1_A013486</name>
</gene>
<evidence type="ECO:0000256" key="1">
    <source>
        <dbReference type="SAM" id="MobiDB-lite"/>
    </source>
</evidence>
<keyword evidence="2" id="KW-0472">Membrane</keyword>
<evidence type="ECO:0000313" key="3">
    <source>
        <dbReference type="EMBL" id="CAJ1075418.1"/>
    </source>
</evidence>
<organism evidence="3 4">
    <name type="scientific">Xyrichtys novacula</name>
    <name type="common">Pearly razorfish</name>
    <name type="synonym">Hemipteronotus novacula</name>
    <dbReference type="NCBI Taxonomy" id="13765"/>
    <lineage>
        <taxon>Eukaryota</taxon>
        <taxon>Metazoa</taxon>
        <taxon>Chordata</taxon>
        <taxon>Craniata</taxon>
        <taxon>Vertebrata</taxon>
        <taxon>Euteleostomi</taxon>
        <taxon>Actinopterygii</taxon>
        <taxon>Neopterygii</taxon>
        <taxon>Teleostei</taxon>
        <taxon>Neoteleostei</taxon>
        <taxon>Acanthomorphata</taxon>
        <taxon>Eupercaria</taxon>
        <taxon>Labriformes</taxon>
        <taxon>Labridae</taxon>
        <taxon>Xyrichtys</taxon>
    </lineage>
</organism>
<keyword evidence="4" id="KW-1185">Reference proteome</keyword>
<accession>A0AAV1GPL4</accession>
<evidence type="ECO:0000256" key="2">
    <source>
        <dbReference type="SAM" id="Phobius"/>
    </source>
</evidence>
<name>A0AAV1GPL4_XYRNO</name>
<dbReference type="EMBL" id="OY660879">
    <property type="protein sequence ID" value="CAJ1075418.1"/>
    <property type="molecule type" value="Genomic_DNA"/>
</dbReference>
<dbReference type="Proteomes" id="UP001178508">
    <property type="component" value="Chromosome 16"/>
</dbReference>
<dbReference type="AlphaFoldDB" id="A0AAV1GPL4"/>
<keyword evidence="2" id="KW-0812">Transmembrane</keyword>
<evidence type="ECO:0000313" key="4">
    <source>
        <dbReference type="Proteomes" id="UP001178508"/>
    </source>
</evidence>
<reference evidence="3" key="1">
    <citation type="submission" date="2023-08" db="EMBL/GenBank/DDBJ databases">
        <authorList>
            <person name="Alioto T."/>
            <person name="Alioto T."/>
            <person name="Gomez Garrido J."/>
        </authorList>
    </citation>
    <scope>NUCLEOTIDE SEQUENCE</scope>
</reference>
<protein>
    <submittedName>
        <fullName evidence="3">Uncharacterized protein LOC122869466 isoform X2</fullName>
    </submittedName>
</protein>